<dbReference type="InParanoid" id="E9HNU0"/>
<keyword evidence="2" id="KW-1185">Reference proteome</keyword>
<dbReference type="eggNOG" id="KOG0261">
    <property type="taxonomic scope" value="Eukaryota"/>
</dbReference>
<gene>
    <name evidence="1" type="ORF">DAPPUDRAFT_262863</name>
</gene>
<dbReference type="HOGENOM" id="CLU_192442_0_0_1"/>
<dbReference type="KEGG" id="dpx:DAPPUDRAFT_262863"/>
<name>E9HNU0_DAPPU</name>
<organism evidence="1 2">
    <name type="scientific">Daphnia pulex</name>
    <name type="common">Water flea</name>
    <dbReference type="NCBI Taxonomy" id="6669"/>
    <lineage>
        <taxon>Eukaryota</taxon>
        <taxon>Metazoa</taxon>
        <taxon>Ecdysozoa</taxon>
        <taxon>Arthropoda</taxon>
        <taxon>Crustacea</taxon>
        <taxon>Branchiopoda</taxon>
        <taxon>Diplostraca</taxon>
        <taxon>Cladocera</taxon>
        <taxon>Anomopoda</taxon>
        <taxon>Daphniidae</taxon>
        <taxon>Daphnia</taxon>
    </lineage>
</organism>
<protein>
    <submittedName>
        <fullName evidence="1">Uncharacterized protein</fullName>
    </submittedName>
</protein>
<dbReference type="Proteomes" id="UP000000305">
    <property type="component" value="Unassembled WGS sequence"/>
</dbReference>
<evidence type="ECO:0000313" key="1">
    <source>
        <dbReference type="EMBL" id="EFX66559.1"/>
    </source>
</evidence>
<accession>E9HNU0</accession>
<proteinExistence type="predicted"/>
<dbReference type="EMBL" id="GL732699">
    <property type="protein sequence ID" value="EFX66559.1"/>
    <property type="molecule type" value="Genomic_DNA"/>
</dbReference>
<reference evidence="1 2" key="1">
    <citation type="journal article" date="2011" name="Science">
        <title>The ecoresponsive genome of Daphnia pulex.</title>
        <authorList>
            <person name="Colbourne J.K."/>
            <person name="Pfrender M.E."/>
            <person name="Gilbert D."/>
            <person name="Thomas W.K."/>
            <person name="Tucker A."/>
            <person name="Oakley T.H."/>
            <person name="Tokishita S."/>
            <person name="Aerts A."/>
            <person name="Arnold G.J."/>
            <person name="Basu M.K."/>
            <person name="Bauer D.J."/>
            <person name="Caceres C.E."/>
            <person name="Carmel L."/>
            <person name="Casola C."/>
            <person name="Choi J.H."/>
            <person name="Detter J.C."/>
            <person name="Dong Q."/>
            <person name="Dusheyko S."/>
            <person name="Eads B.D."/>
            <person name="Frohlich T."/>
            <person name="Geiler-Samerotte K.A."/>
            <person name="Gerlach D."/>
            <person name="Hatcher P."/>
            <person name="Jogdeo S."/>
            <person name="Krijgsveld J."/>
            <person name="Kriventseva E.V."/>
            <person name="Kultz D."/>
            <person name="Laforsch C."/>
            <person name="Lindquist E."/>
            <person name="Lopez J."/>
            <person name="Manak J.R."/>
            <person name="Muller J."/>
            <person name="Pangilinan J."/>
            <person name="Patwardhan R.P."/>
            <person name="Pitluck S."/>
            <person name="Pritham E.J."/>
            <person name="Rechtsteiner A."/>
            <person name="Rho M."/>
            <person name="Rogozin I.B."/>
            <person name="Sakarya O."/>
            <person name="Salamov A."/>
            <person name="Schaack S."/>
            <person name="Shapiro H."/>
            <person name="Shiga Y."/>
            <person name="Skalitzky C."/>
            <person name="Smith Z."/>
            <person name="Souvorov A."/>
            <person name="Sung W."/>
            <person name="Tang Z."/>
            <person name="Tsuchiya D."/>
            <person name="Tu H."/>
            <person name="Vos H."/>
            <person name="Wang M."/>
            <person name="Wolf Y.I."/>
            <person name="Yamagata H."/>
            <person name="Yamada T."/>
            <person name="Ye Y."/>
            <person name="Shaw J.R."/>
            <person name="Andrews J."/>
            <person name="Crease T.J."/>
            <person name="Tang H."/>
            <person name="Lucas S.M."/>
            <person name="Robertson H.M."/>
            <person name="Bork P."/>
            <person name="Koonin E.V."/>
            <person name="Zdobnov E.M."/>
            <person name="Grigoriev I.V."/>
            <person name="Lynch M."/>
            <person name="Boore J.L."/>
        </authorList>
    </citation>
    <scope>NUCLEOTIDE SEQUENCE [LARGE SCALE GENOMIC DNA]</scope>
</reference>
<sequence length="85" mass="9704">MTLKKAIFPDVTISITNLDRSVSVTEYFQEAYLPFGCFVLIKLDMNRIRLLKLEVDASSIRLTLCTGKLKLNPNTVLVFDEDMMT</sequence>
<dbReference type="PhylomeDB" id="E9HNU0"/>
<dbReference type="AlphaFoldDB" id="E9HNU0"/>
<evidence type="ECO:0000313" key="2">
    <source>
        <dbReference type="Proteomes" id="UP000000305"/>
    </source>
</evidence>
<dbReference type="STRING" id="6669.E9HNU0"/>